<keyword evidence="1" id="KW-0812">Transmembrane</keyword>
<evidence type="ECO:0000259" key="2">
    <source>
        <dbReference type="Pfam" id="PF07863"/>
    </source>
</evidence>
<sequence>MLLATSLGALGALLYISYRVWRSLANAEPIDVFPLLRPFVLGLLIMNFTWVTGVLDGVAGAIIEGTEAVAESNREELQSVRDRLKAAEDADLAKKQAETKEDTAWYEINWDGKMLELKQGLMDMLRDFLQWLMEVAKLILYTVASFMLLIMTILGPVVFAFAIFDGFQQGLVSWIARYIHLSLWLPVANILQVMVNSIEIHMSNLQIASLNGGGKDASMWFMIMFYIIGLVAFTTVPTVSGWIVEAGSGGGGLTRTLTSMGSRGAALAGGAAGGAVAMGWKAGLNKFRAPKREQKRVNEIAKGIRKGFSDD</sequence>
<gene>
    <name evidence="3" type="ORF">PORUE0001_0520</name>
</gene>
<dbReference type="Pfam" id="PF07863">
    <property type="entry name" value="CtnDOT_TraJ"/>
    <property type="match status" value="2"/>
</dbReference>
<feature type="transmembrane region" description="Helical" evidence="1">
    <location>
        <begin position="35"/>
        <end position="55"/>
    </location>
</feature>
<evidence type="ECO:0000313" key="4">
    <source>
        <dbReference type="Proteomes" id="UP000003303"/>
    </source>
</evidence>
<comment type="caution">
    <text evidence="3">The sequence shown here is derived from an EMBL/GenBank/DDBJ whole genome shotgun (WGS) entry which is preliminary data.</text>
</comment>
<keyword evidence="1" id="KW-0472">Membrane</keyword>
<feature type="transmembrane region" description="Helical" evidence="1">
    <location>
        <begin position="175"/>
        <end position="198"/>
    </location>
</feature>
<dbReference type="Proteomes" id="UP000003303">
    <property type="component" value="Unassembled WGS sequence"/>
</dbReference>
<keyword evidence="4" id="KW-1185">Reference proteome</keyword>
<proteinExistence type="predicted"/>
<feature type="transmembrane region" description="Helical" evidence="1">
    <location>
        <begin position="138"/>
        <end position="163"/>
    </location>
</feature>
<dbReference type="EMBL" id="ACLR01000129">
    <property type="protein sequence ID" value="EEK16806.1"/>
    <property type="molecule type" value="Genomic_DNA"/>
</dbReference>
<evidence type="ECO:0000313" key="3">
    <source>
        <dbReference type="EMBL" id="EEK16806.1"/>
    </source>
</evidence>
<organism evidence="3 4">
    <name type="scientific">Porphyromonas uenonis 60-3</name>
    <dbReference type="NCBI Taxonomy" id="596327"/>
    <lineage>
        <taxon>Bacteria</taxon>
        <taxon>Pseudomonadati</taxon>
        <taxon>Bacteroidota</taxon>
        <taxon>Bacteroidia</taxon>
        <taxon>Bacteroidales</taxon>
        <taxon>Porphyromonadaceae</taxon>
        <taxon>Porphyromonas</taxon>
    </lineage>
</organism>
<reference evidence="3 4" key="1">
    <citation type="submission" date="2009-04" db="EMBL/GenBank/DDBJ databases">
        <authorList>
            <person name="Sebastian Y."/>
            <person name="Madupu R."/>
            <person name="Durkin A.S."/>
            <person name="Torralba M."/>
            <person name="Methe B."/>
            <person name="Sutton G.G."/>
            <person name="Strausberg R.L."/>
            <person name="Nelson K.E."/>
        </authorList>
    </citation>
    <scope>NUCLEOTIDE SEQUENCE [LARGE SCALE GENOMIC DNA]</scope>
    <source>
        <strain evidence="3 4">60-3</strain>
    </source>
</reference>
<dbReference type="eggNOG" id="ENOG502Z8G6">
    <property type="taxonomic scope" value="Bacteria"/>
</dbReference>
<dbReference type="STRING" id="596327.PORUE0001_0520"/>
<evidence type="ECO:0000256" key="1">
    <source>
        <dbReference type="SAM" id="Phobius"/>
    </source>
</evidence>
<name>C2MBU7_9PORP</name>
<feature type="transmembrane region" description="Helical" evidence="1">
    <location>
        <begin position="264"/>
        <end position="284"/>
    </location>
</feature>
<dbReference type="AlphaFoldDB" id="C2MBU7"/>
<keyword evidence="1" id="KW-1133">Transmembrane helix</keyword>
<dbReference type="InterPro" id="IPR012424">
    <property type="entry name" value="Conjugative_transposon_TraJ_C"/>
</dbReference>
<feature type="domain" description="Conjugative transposon TraJ C-terminal" evidence="2">
    <location>
        <begin position="4"/>
        <end position="90"/>
    </location>
</feature>
<feature type="transmembrane region" description="Helical" evidence="1">
    <location>
        <begin position="219"/>
        <end position="244"/>
    </location>
</feature>
<accession>C2MBU7</accession>
<protein>
    <submittedName>
        <fullName evidence="3">Putative conjugative transposon TraJ protein</fullName>
    </submittedName>
</protein>
<feature type="domain" description="Conjugative transposon TraJ C-terminal" evidence="2">
    <location>
        <begin position="115"/>
        <end position="279"/>
    </location>
</feature>